<accession>A0AAD6HX31</accession>
<evidence type="ECO:0000313" key="2">
    <source>
        <dbReference type="Proteomes" id="UP001215712"/>
    </source>
</evidence>
<reference evidence="1" key="2">
    <citation type="submission" date="2023-01" db="EMBL/GenBank/DDBJ databases">
        <authorList>
            <person name="Petersen C."/>
        </authorList>
    </citation>
    <scope>NUCLEOTIDE SEQUENCE</scope>
    <source>
        <strain evidence="1">IBT 17514</strain>
    </source>
</reference>
<dbReference type="EMBL" id="JAQJAN010000001">
    <property type="protein sequence ID" value="KAJ5740910.1"/>
    <property type="molecule type" value="Genomic_DNA"/>
</dbReference>
<gene>
    <name evidence="1" type="ORF">N7493_000782</name>
</gene>
<protein>
    <submittedName>
        <fullName evidence="1">Uncharacterized protein</fullName>
    </submittedName>
</protein>
<dbReference type="Proteomes" id="UP001215712">
    <property type="component" value="Unassembled WGS sequence"/>
</dbReference>
<organism evidence="1 2">
    <name type="scientific">Penicillium malachiteum</name>
    <dbReference type="NCBI Taxonomy" id="1324776"/>
    <lineage>
        <taxon>Eukaryota</taxon>
        <taxon>Fungi</taxon>
        <taxon>Dikarya</taxon>
        <taxon>Ascomycota</taxon>
        <taxon>Pezizomycotina</taxon>
        <taxon>Eurotiomycetes</taxon>
        <taxon>Eurotiomycetidae</taxon>
        <taxon>Eurotiales</taxon>
        <taxon>Aspergillaceae</taxon>
        <taxon>Penicillium</taxon>
    </lineage>
</organism>
<reference evidence="1" key="1">
    <citation type="journal article" date="2023" name="IMA Fungus">
        <title>Comparative genomic study of the Penicillium genus elucidates a diverse pangenome and 15 lateral gene transfer events.</title>
        <authorList>
            <person name="Petersen C."/>
            <person name="Sorensen T."/>
            <person name="Nielsen M.R."/>
            <person name="Sondergaard T.E."/>
            <person name="Sorensen J.L."/>
            <person name="Fitzpatrick D.A."/>
            <person name="Frisvad J.C."/>
            <person name="Nielsen K.L."/>
        </authorList>
    </citation>
    <scope>NUCLEOTIDE SEQUENCE</scope>
    <source>
        <strain evidence="1">IBT 17514</strain>
    </source>
</reference>
<keyword evidence="2" id="KW-1185">Reference proteome</keyword>
<comment type="caution">
    <text evidence="1">The sequence shown here is derived from an EMBL/GenBank/DDBJ whole genome shotgun (WGS) entry which is preliminary data.</text>
</comment>
<name>A0AAD6HX31_9EURO</name>
<sequence>MSPPAAPWPTLSGARSSALKGDRELTVRLNDSAAVAAYRRETPASMTLKIDKLRAKMAWQKTIVPLASAKVVAARQLVSGNIRLTVRSTREAKLLRTHQEGHTAAGD</sequence>
<proteinExistence type="predicted"/>
<evidence type="ECO:0000313" key="1">
    <source>
        <dbReference type="EMBL" id="KAJ5740910.1"/>
    </source>
</evidence>
<dbReference type="AlphaFoldDB" id="A0AAD6HX31"/>